<dbReference type="EMBL" id="MU150306">
    <property type="protein sequence ID" value="KAF9460043.1"/>
    <property type="molecule type" value="Genomic_DNA"/>
</dbReference>
<sequence>MAKPSSSLQEGHQNPEPSEHHPPHSHHARLPVIPDLRFEYSYLRSIRPYVKFQSTTPEPHQKQGLGNLLSGERYENVDGHEEEHELSLVQNQSSTEVIELQWGRIAWVTTRDQVISPLLQGALWALASYLFTPFSAQLGSRVGTFARSRLTPPTEGLGVGWLRNLANGLGFGTTGPSTSTRRT</sequence>
<dbReference type="AlphaFoldDB" id="A0A9P6CGK9"/>
<dbReference type="PANTHER" id="PTHR38699">
    <property type="entry name" value="CHROMOSOME 1, WHOLE GENOME SHOTGUN SEQUENCE"/>
    <property type="match status" value="1"/>
</dbReference>
<proteinExistence type="predicted"/>
<evidence type="ECO:0000256" key="1">
    <source>
        <dbReference type="SAM" id="MobiDB-lite"/>
    </source>
</evidence>
<protein>
    <submittedName>
        <fullName evidence="2">Uncharacterized protein</fullName>
    </submittedName>
</protein>
<dbReference type="GO" id="GO:0000423">
    <property type="term" value="P:mitophagy"/>
    <property type="evidence" value="ECO:0007669"/>
    <property type="project" value="InterPro"/>
</dbReference>
<keyword evidence="3" id="KW-1185">Reference proteome</keyword>
<evidence type="ECO:0000313" key="2">
    <source>
        <dbReference type="EMBL" id="KAF9460043.1"/>
    </source>
</evidence>
<dbReference type="OrthoDB" id="2430343at2759"/>
<dbReference type="PANTHER" id="PTHR38699:SF1">
    <property type="entry name" value="MITOPHAGY RECEPTOR ATG43"/>
    <property type="match status" value="1"/>
</dbReference>
<dbReference type="GO" id="GO:0140580">
    <property type="term" value="F:mitochondrion autophagosome adaptor activity"/>
    <property type="evidence" value="ECO:0007669"/>
    <property type="project" value="InterPro"/>
</dbReference>
<organism evidence="2 3">
    <name type="scientific">Collybia nuda</name>
    <dbReference type="NCBI Taxonomy" id="64659"/>
    <lineage>
        <taxon>Eukaryota</taxon>
        <taxon>Fungi</taxon>
        <taxon>Dikarya</taxon>
        <taxon>Basidiomycota</taxon>
        <taxon>Agaricomycotina</taxon>
        <taxon>Agaricomycetes</taxon>
        <taxon>Agaricomycetidae</taxon>
        <taxon>Agaricales</taxon>
        <taxon>Tricholomatineae</taxon>
        <taxon>Clitocybaceae</taxon>
        <taxon>Collybia</taxon>
    </lineage>
</organism>
<dbReference type="Pfam" id="PF08589">
    <property type="entry name" value="ATG43"/>
    <property type="match status" value="1"/>
</dbReference>
<dbReference type="InterPro" id="IPR013898">
    <property type="entry name" value="Atg43"/>
</dbReference>
<reference evidence="2" key="1">
    <citation type="submission" date="2020-11" db="EMBL/GenBank/DDBJ databases">
        <authorList>
            <consortium name="DOE Joint Genome Institute"/>
            <person name="Ahrendt S."/>
            <person name="Riley R."/>
            <person name="Andreopoulos W."/>
            <person name="Labutti K."/>
            <person name="Pangilinan J."/>
            <person name="Ruiz-Duenas F.J."/>
            <person name="Barrasa J.M."/>
            <person name="Sanchez-Garcia M."/>
            <person name="Camarero S."/>
            <person name="Miyauchi S."/>
            <person name="Serrano A."/>
            <person name="Linde D."/>
            <person name="Babiker R."/>
            <person name="Drula E."/>
            <person name="Ayuso-Fernandez I."/>
            <person name="Pacheco R."/>
            <person name="Padilla G."/>
            <person name="Ferreira P."/>
            <person name="Barriuso J."/>
            <person name="Kellner H."/>
            <person name="Castanera R."/>
            <person name="Alfaro M."/>
            <person name="Ramirez L."/>
            <person name="Pisabarro A.G."/>
            <person name="Kuo A."/>
            <person name="Tritt A."/>
            <person name="Lipzen A."/>
            <person name="He G."/>
            <person name="Yan M."/>
            <person name="Ng V."/>
            <person name="Cullen D."/>
            <person name="Martin F."/>
            <person name="Rosso M.-N."/>
            <person name="Henrissat B."/>
            <person name="Hibbett D."/>
            <person name="Martinez A.T."/>
            <person name="Grigoriev I.V."/>
        </authorList>
    </citation>
    <scope>NUCLEOTIDE SEQUENCE</scope>
    <source>
        <strain evidence="2">CBS 247.69</strain>
    </source>
</reference>
<dbReference type="Proteomes" id="UP000807353">
    <property type="component" value="Unassembled WGS sequence"/>
</dbReference>
<comment type="caution">
    <text evidence="2">The sequence shown here is derived from an EMBL/GenBank/DDBJ whole genome shotgun (WGS) entry which is preliminary data.</text>
</comment>
<name>A0A9P6CGK9_9AGAR</name>
<accession>A0A9P6CGK9</accession>
<feature type="compositionally biased region" description="Polar residues" evidence="1">
    <location>
        <begin position="1"/>
        <end position="12"/>
    </location>
</feature>
<gene>
    <name evidence="2" type="ORF">BDZ94DRAFT_1198624</name>
</gene>
<feature type="region of interest" description="Disordered" evidence="1">
    <location>
        <begin position="1"/>
        <end position="28"/>
    </location>
</feature>
<evidence type="ECO:0000313" key="3">
    <source>
        <dbReference type="Proteomes" id="UP000807353"/>
    </source>
</evidence>